<evidence type="ECO:0000313" key="2">
    <source>
        <dbReference type="Proteomes" id="UP000827872"/>
    </source>
</evidence>
<evidence type="ECO:0000313" key="1">
    <source>
        <dbReference type="EMBL" id="KAH8013396.1"/>
    </source>
</evidence>
<dbReference type="Proteomes" id="UP000827872">
    <property type="component" value="Linkage Group LG02"/>
</dbReference>
<protein>
    <submittedName>
        <fullName evidence="1">Glycerol-3-phosphate dehydrogenase</fullName>
    </submittedName>
</protein>
<proteinExistence type="predicted"/>
<name>A0ACB8G1C0_9SAUR</name>
<gene>
    <name evidence="1" type="primary">GPD1_1</name>
    <name evidence="1" type="ORF">K3G42_018532</name>
</gene>
<accession>A0ACB8G1C0</accession>
<keyword evidence="2" id="KW-1185">Reference proteome</keyword>
<comment type="caution">
    <text evidence="1">The sequence shown here is derived from an EMBL/GenBank/DDBJ whole genome shotgun (WGS) entry which is preliminary data.</text>
</comment>
<reference evidence="1" key="1">
    <citation type="submission" date="2021-08" db="EMBL/GenBank/DDBJ databases">
        <title>The first chromosome-level gecko genome reveals the dynamic sex chromosomes of Neotropical dwarf geckos (Sphaerodactylidae: Sphaerodactylus).</title>
        <authorList>
            <person name="Pinto B.J."/>
            <person name="Keating S.E."/>
            <person name="Gamble T."/>
        </authorList>
    </citation>
    <scope>NUCLEOTIDE SEQUENCE</scope>
    <source>
        <strain evidence="1">TG3544</strain>
    </source>
</reference>
<dbReference type="EMBL" id="CM037615">
    <property type="protein sequence ID" value="KAH8013396.1"/>
    <property type="molecule type" value="Genomic_DNA"/>
</dbReference>
<sequence length="142" mass="15710">MWVFEEIINGRKLTDIINQDHENVKYLPGHKLTPNVVAVPDPVEAAADADIIIFVIPHQFIPKICDQLLGKVKAGAIGISLIKGVDEGPEGLKLISDIIREKLKIEVSVLMGANIANEVADEKFCETTIGCKMQNMERQHKN</sequence>
<organism evidence="1 2">
    <name type="scientific">Sphaerodactylus townsendi</name>
    <dbReference type="NCBI Taxonomy" id="933632"/>
    <lineage>
        <taxon>Eukaryota</taxon>
        <taxon>Metazoa</taxon>
        <taxon>Chordata</taxon>
        <taxon>Craniata</taxon>
        <taxon>Vertebrata</taxon>
        <taxon>Euteleostomi</taxon>
        <taxon>Lepidosauria</taxon>
        <taxon>Squamata</taxon>
        <taxon>Bifurcata</taxon>
        <taxon>Gekkota</taxon>
        <taxon>Sphaerodactylidae</taxon>
        <taxon>Sphaerodactylus</taxon>
    </lineage>
</organism>